<evidence type="ECO:0000256" key="9">
    <source>
        <dbReference type="SAM" id="Phobius"/>
    </source>
</evidence>
<dbReference type="PANTHER" id="PTHR43731">
    <property type="entry name" value="RHOMBOID PROTEASE"/>
    <property type="match status" value="1"/>
</dbReference>
<dbReference type="EC" id="3.4.21.105" evidence="12"/>
<feature type="transmembrane region" description="Helical" evidence="9">
    <location>
        <begin position="140"/>
        <end position="161"/>
    </location>
</feature>
<feature type="transmembrane region" description="Helical" evidence="9">
    <location>
        <begin position="254"/>
        <end position="273"/>
    </location>
</feature>
<evidence type="ECO:0000313" key="12">
    <source>
        <dbReference type="EMBL" id="MBC9130634.1"/>
    </source>
</evidence>
<proteinExistence type="inferred from homology"/>
<dbReference type="Proteomes" id="UP000651208">
    <property type="component" value="Unassembled WGS sequence"/>
</dbReference>
<name>A0ABR7QWP0_9GAMM</name>
<evidence type="ECO:0000256" key="4">
    <source>
        <dbReference type="ARBA" id="ARBA00022519"/>
    </source>
</evidence>
<keyword evidence="8 9" id="KW-0472">Membrane</keyword>
<reference evidence="12 13" key="1">
    <citation type="submission" date="2020-06" db="EMBL/GenBank/DDBJ databases">
        <title>Frischella cerana isolated from Apis cerana gut homogenate.</title>
        <authorList>
            <person name="Wolter L.A."/>
            <person name="Suenami S."/>
            <person name="Miyazaki R."/>
        </authorList>
    </citation>
    <scope>NUCLEOTIDE SEQUENCE [LARGE SCALE GENOMIC DNA]</scope>
    <source>
        <strain evidence="12 13">Ac13</strain>
    </source>
</reference>
<evidence type="ECO:0000256" key="3">
    <source>
        <dbReference type="ARBA" id="ARBA00022475"/>
    </source>
</evidence>
<dbReference type="InterPro" id="IPR050925">
    <property type="entry name" value="Rhomboid_protease_S54"/>
</dbReference>
<evidence type="ECO:0000256" key="6">
    <source>
        <dbReference type="ARBA" id="ARBA00022801"/>
    </source>
</evidence>
<keyword evidence="3" id="KW-1003">Cell membrane</keyword>
<dbReference type="InterPro" id="IPR022764">
    <property type="entry name" value="Peptidase_S54_rhomboid_dom"/>
</dbReference>
<evidence type="ECO:0000256" key="1">
    <source>
        <dbReference type="ARBA" id="ARBA00004141"/>
    </source>
</evidence>
<dbReference type="Gene3D" id="3.30.70.2350">
    <property type="match status" value="1"/>
</dbReference>
<dbReference type="SUPFAM" id="SSF144091">
    <property type="entry name" value="Rhomboid-like"/>
    <property type="match status" value="1"/>
</dbReference>
<dbReference type="NCBIfam" id="TIGR04239">
    <property type="entry name" value="rhombo_GlpG"/>
    <property type="match status" value="1"/>
</dbReference>
<dbReference type="Pfam" id="PF01694">
    <property type="entry name" value="Rhomboid"/>
    <property type="match status" value="1"/>
</dbReference>
<evidence type="ECO:0000256" key="5">
    <source>
        <dbReference type="ARBA" id="ARBA00022692"/>
    </source>
</evidence>
<keyword evidence="6 12" id="KW-0378">Hydrolase</keyword>
<keyword evidence="7 9" id="KW-1133">Transmembrane helix</keyword>
<comment type="similarity">
    <text evidence="2">Belongs to the peptidase S54 family.</text>
</comment>
<comment type="subcellular location">
    <subcellularLocation>
        <location evidence="1">Membrane</location>
        <topology evidence="1">Multi-pass membrane protein</topology>
    </subcellularLocation>
</comment>
<dbReference type="PANTHER" id="PTHR43731:SF14">
    <property type="entry name" value="PRESENILIN-ASSOCIATED RHOMBOID-LIKE PROTEIN, MITOCHONDRIAL"/>
    <property type="match status" value="1"/>
</dbReference>
<keyword evidence="5 9" id="KW-0812">Transmembrane</keyword>
<gene>
    <name evidence="12" type="primary">glpG</name>
    <name evidence="12" type="ORF">FcAc13_04845</name>
</gene>
<dbReference type="GO" id="GO:0008233">
    <property type="term" value="F:peptidase activity"/>
    <property type="evidence" value="ECO:0007669"/>
    <property type="project" value="UniProtKB-KW"/>
</dbReference>
<evidence type="ECO:0000256" key="8">
    <source>
        <dbReference type="ARBA" id="ARBA00023136"/>
    </source>
</evidence>
<dbReference type="InterPro" id="IPR023662">
    <property type="entry name" value="Rhomboid_protease_GlpG"/>
</dbReference>
<accession>A0ABR7QWP0</accession>
<feature type="transmembrane region" description="Helical" evidence="9">
    <location>
        <begin position="229"/>
        <end position="248"/>
    </location>
</feature>
<evidence type="ECO:0000256" key="7">
    <source>
        <dbReference type="ARBA" id="ARBA00022989"/>
    </source>
</evidence>
<keyword evidence="13" id="KW-1185">Reference proteome</keyword>
<protein>
    <submittedName>
        <fullName evidence="12">Rhomboid family intramembrane serine protease GlpG</fullName>
        <ecNumber evidence="12">3.4.21.105</ecNumber>
    </submittedName>
</protein>
<organism evidence="12 13">
    <name type="scientific">Frischella japonica</name>
    <dbReference type="NCBI Taxonomy" id="2741544"/>
    <lineage>
        <taxon>Bacteria</taxon>
        <taxon>Pseudomonadati</taxon>
        <taxon>Pseudomonadota</taxon>
        <taxon>Gammaproteobacteria</taxon>
        <taxon>Orbales</taxon>
        <taxon>Orbaceae</taxon>
        <taxon>Frischella</taxon>
    </lineage>
</organism>
<evidence type="ECO:0000313" key="13">
    <source>
        <dbReference type="Proteomes" id="UP000651208"/>
    </source>
</evidence>
<dbReference type="InterPro" id="IPR035952">
    <property type="entry name" value="Rhomboid-like_sf"/>
</dbReference>
<dbReference type="Gene3D" id="1.20.1540.10">
    <property type="entry name" value="Rhomboid-like"/>
    <property type="match status" value="1"/>
</dbReference>
<feature type="transmembrane region" description="Helical" evidence="9">
    <location>
        <begin position="173"/>
        <end position="192"/>
    </location>
</feature>
<dbReference type="InterPro" id="IPR022732">
    <property type="entry name" value="Peptidase_S54_GlpG_N"/>
</dbReference>
<evidence type="ECO:0000259" key="10">
    <source>
        <dbReference type="Pfam" id="PF01694"/>
    </source>
</evidence>
<evidence type="ECO:0000256" key="2">
    <source>
        <dbReference type="ARBA" id="ARBA00009045"/>
    </source>
</evidence>
<feature type="domain" description="Peptidase S54 GlpG peptidase N-terminal" evidence="11">
    <location>
        <begin position="3"/>
        <end position="77"/>
    </location>
</feature>
<dbReference type="GO" id="GO:0006508">
    <property type="term" value="P:proteolysis"/>
    <property type="evidence" value="ECO:0007669"/>
    <property type="project" value="UniProtKB-KW"/>
</dbReference>
<keyword evidence="12" id="KW-0645">Protease</keyword>
<sequence length="275" mass="31033">MYLVSFKHAQYAQTFVDYMKTKGIIVRMESDAEGNYALFLDSDDENTLITVKSALNAYLENPLDPHYTNASWQIGSNLPHRPSKLFTLSLPNIISVGGLTKLITATCIFCYMLLLLFGKNILLAYLGYPIDANYTQFWRYFTPVFMHFSLLHLVSNLVWWWYLGGMIEKYRGIYKLLEILILAAILGNYATAEVSGPYFGGLSGVVYALMGYVWLYGENVKTSTIRFDRGMLIIAIVWLIAGYSGWLGAIANTAHLVGLMIGLLLAAKDIWILKK</sequence>
<feature type="domain" description="Peptidase S54 rhomboid" evidence="10">
    <location>
        <begin position="135"/>
        <end position="267"/>
    </location>
</feature>
<evidence type="ECO:0000259" key="11">
    <source>
        <dbReference type="Pfam" id="PF12122"/>
    </source>
</evidence>
<feature type="transmembrane region" description="Helical" evidence="9">
    <location>
        <begin position="198"/>
        <end position="217"/>
    </location>
</feature>
<dbReference type="EMBL" id="JABURY010000010">
    <property type="protein sequence ID" value="MBC9130634.1"/>
    <property type="molecule type" value="Genomic_DNA"/>
</dbReference>
<keyword evidence="4" id="KW-0997">Cell inner membrane</keyword>
<dbReference type="Pfam" id="PF12122">
    <property type="entry name" value="Rhomboid_N"/>
    <property type="match status" value="1"/>
</dbReference>
<dbReference type="RefSeq" id="WP_187755073.1">
    <property type="nucleotide sequence ID" value="NZ_JABURY010000010.1"/>
</dbReference>
<comment type="caution">
    <text evidence="12">The sequence shown here is derived from an EMBL/GenBank/DDBJ whole genome shotgun (WGS) entry which is preliminary data.</text>
</comment>
<feature type="transmembrane region" description="Helical" evidence="9">
    <location>
        <begin position="102"/>
        <end position="128"/>
    </location>
</feature>
<dbReference type="InterPro" id="IPR038236">
    <property type="entry name" value="GlpG_N_sf"/>
</dbReference>